<reference evidence="2 3" key="1">
    <citation type="submission" date="2020-08" db="EMBL/GenBank/DDBJ databases">
        <title>Sequencing the genomes of 1000 actinobacteria strains.</title>
        <authorList>
            <person name="Klenk H.-P."/>
        </authorList>
    </citation>
    <scope>NUCLEOTIDE SEQUENCE [LARGE SCALE GENOMIC DNA]</scope>
    <source>
        <strain evidence="2 3">DSM 45823</strain>
    </source>
</reference>
<dbReference type="EMBL" id="JACJII010000001">
    <property type="protein sequence ID" value="MBA9003573.1"/>
    <property type="molecule type" value="Genomic_DNA"/>
</dbReference>
<dbReference type="AlphaFoldDB" id="A0A7W3MX84"/>
<evidence type="ECO:0000313" key="3">
    <source>
        <dbReference type="Proteomes" id="UP000539313"/>
    </source>
</evidence>
<keyword evidence="3" id="KW-1185">Reference proteome</keyword>
<evidence type="ECO:0000313" key="2">
    <source>
        <dbReference type="EMBL" id="MBA9003573.1"/>
    </source>
</evidence>
<protein>
    <submittedName>
        <fullName evidence="2">Uncharacterized protein</fullName>
    </submittedName>
</protein>
<evidence type="ECO:0000256" key="1">
    <source>
        <dbReference type="SAM" id="Coils"/>
    </source>
</evidence>
<proteinExistence type="predicted"/>
<keyword evidence="1" id="KW-0175">Coiled coil</keyword>
<accession>A0A7W3MX84</accession>
<organism evidence="2 3">
    <name type="scientific">Thermomonospora cellulosilytica</name>
    <dbReference type="NCBI Taxonomy" id="1411118"/>
    <lineage>
        <taxon>Bacteria</taxon>
        <taxon>Bacillati</taxon>
        <taxon>Actinomycetota</taxon>
        <taxon>Actinomycetes</taxon>
        <taxon>Streptosporangiales</taxon>
        <taxon>Thermomonosporaceae</taxon>
        <taxon>Thermomonospora</taxon>
    </lineage>
</organism>
<gene>
    <name evidence="2" type="ORF">HNR21_002455</name>
</gene>
<sequence>MSAADDTDRLRARLHEIEIDLAALRAQRGAPTGEPQDFGDAGEDLAAREEQATMIANLEAARDRLRARLGEA</sequence>
<dbReference type="RefSeq" id="WP_246442113.1">
    <property type="nucleotide sequence ID" value="NZ_JACJII010000001.1"/>
</dbReference>
<dbReference type="Proteomes" id="UP000539313">
    <property type="component" value="Unassembled WGS sequence"/>
</dbReference>
<feature type="coiled-coil region" evidence="1">
    <location>
        <begin position="7"/>
        <end position="68"/>
    </location>
</feature>
<name>A0A7W3MX84_9ACTN</name>
<comment type="caution">
    <text evidence="2">The sequence shown here is derived from an EMBL/GenBank/DDBJ whole genome shotgun (WGS) entry which is preliminary data.</text>
</comment>